<dbReference type="Pfam" id="PF17863">
    <property type="entry name" value="AAA_lid_2"/>
    <property type="match status" value="1"/>
</dbReference>
<dbReference type="CDD" id="cd00009">
    <property type="entry name" value="AAA"/>
    <property type="match status" value="1"/>
</dbReference>
<keyword evidence="1" id="KW-0547">Nucleotide-binding</keyword>
<dbReference type="AlphaFoldDB" id="S9ZBU2"/>
<dbReference type="RefSeq" id="WP_021250067.1">
    <property type="nucleotide sequence ID" value="NZ_ATJV01000070.1"/>
</dbReference>
<dbReference type="GO" id="GO:0005524">
    <property type="term" value="F:ATP binding"/>
    <property type="evidence" value="ECO:0007669"/>
    <property type="project" value="UniProtKB-KW"/>
</dbReference>
<feature type="domain" description="ATPase AAA-3" evidence="5">
    <location>
        <begin position="39"/>
        <end position="172"/>
    </location>
</feature>
<dbReference type="Proteomes" id="UP000015455">
    <property type="component" value="Unassembled WGS sequence"/>
</dbReference>
<comment type="similarity">
    <text evidence="3">Belongs to the MoxR family.</text>
</comment>
<feature type="domain" description="ChlI/MoxR AAA lid" evidence="6">
    <location>
        <begin position="278"/>
        <end position="342"/>
    </location>
</feature>
<dbReference type="InterPro" id="IPR011703">
    <property type="entry name" value="ATPase_AAA-3"/>
</dbReference>
<proteinExistence type="inferred from homology"/>
<name>S9ZBU2_9RHOO</name>
<evidence type="ECO:0000256" key="2">
    <source>
        <dbReference type="ARBA" id="ARBA00022840"/>
    </source>
</evidence>
<evidence type="ECO:0000256" key="1">
    <source>
        <dbReference type="ARBA" id="ARBA00022741"/>
    </source>
</evidence>
<dbReference type="FunFam" id="3.40.50.300:FF:000640">
    <property type="entry name" value="MoxR family ATPase"/>
    <property type="match status" value="1"/>
</dbReference>
<evidence type="ECO:0000256" key="3">
    <source>
        <dbReference type="ARBA" id="ARBA00061607"/>
    </source>
</evidence>
<gene>
    <name evidence="7" type="ORF">M622_04545</name>
</gene>
<dbReference type="PANTHER" id="PTHR42759">
    <property type="entry name" value="MOXR FAMILY PROTEIN"/>
    <property type="match status" value="1"/>
</dbReference>
<dbReference type="InterPro" id="IPR041628">
    <property type="entry name" value="ChlI/MoxR_AAA_lid"/>
</dbReference>
<dbReference type="PIRSF" id="PIRSF002849">
    <property type="entry name" value="AAA_ATPase_chaperone_MoxR_prd"/>
    <property type="match status" value="1"/>
</dbReference>
<feature type="region of interest" description="Disordered" evidence="4">
    <location>
        <begin position="199"/>
        <end position="226"/>
    </location>
</feature>
<dbReference type="InterPro" id="IPR050764">
    <property type="entry name" value="CbbQ/NirQ/NorQ/GpvN"/>
</dbReference>
<comment type="caution">
    <text evidence="7">The sequence shown here is derived from an EMBL/GenBank/DDBJ whole genome shotgun (WGS) entry which is preliminary data.</text>
</comment>
<dbReference type="PATRIC" id="fig|1348657.5.peg.2665"/>
<sequence>MSASALQAFAALRTRLGAAVIGQPAVVEALLIALLADGHLLLEGLPGLAKTRAIKALGRELGLSLARIQFTPDLLPSDLLGAEIYRHDGQGKGHFVFQPGPLFAPLVLADEINRAPAKVQSALLEAMEERQVTVAGQTHALPQPFLVMATQNPIEHEGTYALPEAQTDRFLMKVVIGYTERHLEGEILRLVRAEEVRKQAGLENSQNPAPGTSAVPDEPNMAAGGAPQWGSAALQALGVARQAVSSVYVSPALEDYLVDLVHATRSARELDAELGRWIEVGASPRGTIALDRCARAHAWLQGQDFVSPSDVHAVLHACLRHRLMLSHEALAAGVSADQVIDRVKALVAAP</sequence>
<evidence type="ECO:0008006" key="9">
    <source>
        <dbReference type="Google" id="ProtNLM"/>
    </source>
</evidence>
<dbReference type="PANTHER" id="PTHR42759:SF1">
    <property type="entry name" value="MAGNESIUM-CHELATASE SUBUNIT CHLD"/>
    <property type="match status" value="1"/>
</dbReference>
<dbReference type="eggNOG" id="COG0714">
    <property type="taxonomic scope" value="Bacteria"/>
</dbReference>
<organism evidence="7 8">
    <name type="scientific">Thauera terpenica 58Eu</name>
    <dbReference type="NCBI Taxonomy" id="1348657"/>
    <lineage>
        <taxon>Bacteria</taxon>
        <taxon>Pseudomonadati</taxon>
        <taxon>Pseudomonadota</taxon>
        <taxon>Betaproteobacteria</taxon>
        <taxon>Rhodocyclales</taxon>
        <taxon>Zoogloeaceae</taxon>
        <taxon>Thauera</taxon>
    </lineage>
</organism>
<keyword evidence="8" id="KW-1185">Reference proteome</keyword>
<evidence type="ECO:0000259" key="6">
    <source>
        <dbReference type="Pfam" id="PF17863"/>
    </source>
</evidence>
<dbReference type="EMBL" id="ATJV01000070">
    <property type="protein sequence ID" value="EPZ14725.1"/>
    <property type="molecule type" value="Genomic_DNA"/>
</dbReference>
<evidence type="ECO:0000259" key="5">
    <source>
        <dbReference type="Pfam" id="PF07726"/>
    </source>
</evidence>
<dbReference type="Gene3D" id="1.10.8.80">
    <property type="entry name" value="Magnesium chelatase subunit I, C-Terminal domain"/>
    <property type="match status" value="1"/>
</dbReference>
<evidence type="ECO:0000313" key="7">
    <source>
        <dbReference type="EMBL" id="EPZ14725.1"/>
    </source>
</evidence>
<dbReference type="GO" id="GO:0016887">
    <property type="term" value="F:ATP hydrolysis activity"/>
    <property type="evidence" value="ECO:0007669"/>
    <property type="project" value="InterPro"/>
</dbReference>
<evidence type="ECO:0000256" key="4">
    <source>
        <dbReference type="SAM" id="MobiDB-lite"/>
    </source>
</evidence>
<protein>
    <recommendedName>
        <fullName evidence="9">ATPase AAA</fullName>
    </recommendedName>
</protein>
<dbReference type="Gene3D" id="3.40.50.300">
    <property type="entry name" value="P-loop containing nucleotide triphosphate hydrolases"/>
    <property type="match status" value="1"/>
</dbReference>
<dbReference type="STRING" id="1348657.M622_04545"/>
<evidence type="ECO:0000313" key="8">
    <source>
        <dbReference type="Proteomes" id="UP000015455"/>
    </source>
</evidence>
<keyword evidence="2" id="KW-0067">ATP-binding</keyword>
<dbReference type="Pfam" id="PF07726">
    <property type="entry name" value="AAA_3"/>
    <property type="match status" value="1"/>
</dbReference>
<dbReference type="SUPFAM" id="SSF52540">
    <property type="entry name" value="P-loop containing nucleoside triphosphate hydrolases"/>
    <property type="match status" value="1"/>
</dbReference>
<accession>S9ZBU2</accession>
<dbReference type="InterPro" id="IPR027417">
    <property type="entry name" value="P-loop_NTPase"/>
</dbReference>
<reference evidence="7 8" key="1">
    <citation type="submission" date="2013-06" db="EMBL/GenBank/DDBJ databases">
        <title>Draft genome sequence of Thauera terpenica.</title>
        <authorList>
            <person name="Liu B."/>
            <person name="Frostegard A.H."/>
            <person name="Shapleigh J.P."/>
        </authorList>
    </citation>
    <scope>NUCLEOTIDE SEQUENCE [LARGE SCALE GENOMIC DNA]</scope>
    <source>
        <strain evidence="7 8">58Eu</strain>
    </source>
</reference>